<dbReference type="SUPFAM" id="SSF52096">
    <property type="entry name" value="ClpP/crotonase"/>
    <property type="match status" value="1"/>
</dbReference>
<dbReference type="AlphaFoldDB" id="A0A381TAP0"/>
<evidence type="ECO:0000256" key="1">
    <source>
        <dbReference type="ARBA" id="ARBA00005254"/>
    </source>
</evidence>
<reference evidence="3" key="1">
    <citation type="submission" date="2018-05" db="EMBL/GenBank/DDBJ databases">
        <authorList>
            <person name="Lanie J.A."/>
            <person name="Ng W.-L."/>
            <person name="Kazmierczak K.M."/>
            <person name="Andrzejewski T.M."/>
            <person name="Davidsen T.M."/>
            <person name="Wayne K.J."/>
            <person name="Tettelin H."/>
            <person name="Glass J.I."/>
            <person name="Rusch D."/>
            <person name="Podicherti R."/>
            <person name="Tsui H.-C.T."/>
            <person name="Winkler M.E."/>
        </authorList>
    </citation>
    <scope>NUCLEOTIDE SEQUENCE</scope>
</reference>
<keyword evidence="2" id="KW-0456">Lyase</keyword>
<comment type="similarity">
    <text evidence="1">Belongs to the enoyl-CoA hydratase/isomerase family.</text>
</comment>
<evidence type="ECO:0000313" key="3">
    <source>
        <dbReference type="EMBL" id="SVA12658.1"/>
    </source>
</evidence>
<feature type="non-terminal residue" evidence="3">
    <location>
        <position position="1"/>
    </location>
</feature>
<accession>A0A381TAP0</accession>
<gene>
    <name evidence="3" type="ORF">METZ01_LOCUS65512</name>
</gene>
<dbReference type="CDD" id="cd06558">
    <property type="entry name" value="crotonase-like"/>
    <property type="match status" value="1"/>
</dbReference>
<dbReference type="EMBL" id="UINC01004214">
    <property type="protein sequence ID" value="SVA12658.1"/>
    <property type="molecule type" value="Genomic_DNA"/>
</dbReference>
<dbReference type="PANTHER" id="PTHR11941">
    <property type="entry name" value="ENOYL-COA HYDRATASE-RELATED"/>
    <property type="match status" value="1"/>
</dbReference>
<dbReference type="InterPro" id="IPR014748">
    <property type="entry name" value="Enoyl-CoA_hydra_C"/>
</dbReference>
<dbReference type="FunFam" id="3.90.226.10:FF:000009">
    <property type="entry name" value="Carnitinyl-CoA dehydratase"/>
    <property type="match status" value="1"/>
</dbReference>
<dbReference type="InterPro" id="IPR029045">
    <property type="entry name" value="ClpP/crotonase-like_dom_sf"/>
</dbReference>
<dbReference type="GO" id="GO:0006635">
    <property type="term" value="P:fatty acid beta-oxidation"/>
    <property type="evidence" value="ECO:0007669"/>
    <property type="project" value="TreeGrafter"/>
</dbReference>
<dbReference type="Gene3D" id="1.10.12.10">
    <property type="entry name" value="Lyase 2-enoyl-coa Hydratase, Chain A, domain 2"/>
    <property type="match status" value="1"/>
</dbReference>
<dbReference type="FunFam" id="1.10.12.10:FF:000001">
    <property type="entry name" value="Probable enoyl-CoA hydratase, mitochondrial"/>
    <property type="match status" value="1"/>
</dbReference>
<organism evidence="3">
    <name type="scientific">marine metagenome</name>
    <dbReference type="NCBI Taxonomy" id="408172"/>
    <lineage>
        <taxon>unclassified sequences</taxon>
        <taxon>metagenomes</taxon>
        <taxon>ecological metagenomes</taxon>
    </lineage>
</organism>
<dbReference type="InterPro" id="IPR001753">
    <property type="entry name" value="Enoyl-CoA_hydra/iso"/>
</dbReference>
<dbReference type="GO" id="GO:0016836">
    <property type="term" value="F:hydro-lyase activity"/>
    <property type="evidence" value="ECO:0007669"/>
    <property type="project" value="UniProtKB-ARBA"/>
</dbReference>
<protein>
    <recommendedName>
        <fullName evidence="4">Enoyl-CoA hydratase</fullName>
    </recommendedName>
</protein>
<name>A0A381TAP0_9ZZZZ</name>
<dbReference type="Gene3D" id="3.90.226.10">
    <property type="entry name" value="2-enoyl-CoA Hydratase, Chain A, domain 1"/>
    <property type="match status" value="1"/>
</dbReference>
<proteinExistence type="inferred from homology"/>
<dbReference type="PANTHER" id="PTHR11941:SF54">
    <property type="entry name" value="ENOYL-COA HYDRATASE, MITOCHONDRIAL"/>
    <property type="match status" value="1"/>
</dbReference>
<evidence type="ECO:0000256" key="2">
    <source>
        <dbReference type="ARBA" id="ARBA00023239"/>
    </source>
</evidence>
<sequence>VSDERVLIECDGAVATVTVNRIAVLNALDAETVTSLETTMRRLADDDDIRCVVLTGAGDRAFIAGADINELSVLTPATGREMADAGHRLCAVIEGMGKPVIAAVNGFALGGGCEIAMACTLRIAATNARLGQPEITLGLIPGFGGTQRLPRLVGRGRALEMLLTGDPVSADEAWRIGLVNRVVPDELLAEEVGRLAASLAAQAPAAVRLILDVVSRGLDMSLADALAFEATSFGLVNGTEDAREGTSAFLEKRKPRFSGR</sequence>
<dbReference type="Pfam" id="PF00378">
    <property type="entry name" value="ECH_1"/>
    <property type="match status" value="1"/>
</dbReference>
<evidence type="ECO:0008006" key="4">
    <source>
        <dbReference type="Google" id="ProtNLM"/>
    </source>
</evidence>